<sequence>MQQYGYEWFEKLLSQNPRWVRGTGTPVTLLSQSNGTSSVTFTSSAGLTPAGPLGITFPTKGQFVSWPQRAAILKDAPHPEGAKLLHNYMLSEEYQVLLNGWSVREDVSPPAGYQNLVDIPSSNPNGFEGFMADRERAERLRLFFEDKIGTPQGLSPLKDDL</sequence>
<dbReference type="SUPFAM" id="SSF53850">
    <property type="entry name" value="Periplasmic binding protein-like II"/>
    <property type="match status" value="1"/>
</dbReference>
<organism evidence="2 3">
    <name type="scientific">Xylaria bambusicola</name>
    <dbReference type="NCBI Taxonomy" id="326684"/>
    <lineage>
        <taxon>Eukaryota</taxon>
        <taxon>Fungi</taxon>
        <taxon>Dikarya</taxon>
        <taxon>Ascomycota</taxon>
        <taxon>Pezizomycotina</taxon>
        <taxon>Sordariomycetes</taxon>
        <taxon>Xylariomycetidae</taxon>
        <taxon>Xylariales</taxon>
        <taxon>Xylariaceae</taxon>
        <taxon>Xylaria</taxon>
    </lineage>
</organism>
<dbReference type="PANTHER" id="PTHR30006">
    <property type="entry name" value="THIAMINE-BINDING PERIPLASMIC PROTEIN-RELATED"/>
    <property type="match status" value="1"/>
</dbReference>
<keyword evidence="1" id="KW-0732">Signal</keyword>
<evidence type="ECO:0000313" key="3">
    <source>
        <dbReference type="Proteomes" id="UP001305414"/>
    </source>
</evidence>
<reference evidence="2 3" key="1">
    <citation type="submission" date="2023-10" db="EMBL/GenBank/DDBJ databases">
        <title>Draft genome sequence of Xylaria bambusicola isolate GMP-LS, the root and basal stem rot pathogen of sugarcane in Indonesia.</title>
        <authorList>
            <person name="Selvaraj P."/>
            <person name="Muralishankar V."/>
            <person name="Muruganantham S."/>
            <person name="Sp S."/>
            <person name="Haryani S."/>
            <person name="Lau K.J.X."/>
            <person name="Naqvi N.I."/>
        </authorList>
    </citation>
    <scope>NUCLEOTIDE SEQUENCE [LARGE SCALE GENOMIC DNA]</scope>
    <source>
        <strain evidence="2">GMP-LS</strain>
    </source>
</reference>
<gene>
    <name evidence="2" type="ORF">RRF57_013003</name>
</gene>
<dbReference type="Proteomes" id="UP001305414">
    <property type="component" value="Unassembled WGS sequence"/>
</dbReference>
<protein>
    <submittedName>
        <fullName evidence="2">Uncharacterized protein</fullName>
    </submittedName>
</protein>
<name>A0AAN7V2D0_9PEZI</name>
<proteinExistence type="predicted"/>
<dbReference type="PANTHER" id="PTHR30006:SF2">
    <property type="entry name" value="ABC TRANSPORTER SUBSTRATE-BINDING PROTEIN"/>
    <property type="match status" value="1"/>
</dbReference>
<accession>A0AAN7V2D0</accession>
<dbReference type="Gene3D" id="3.40.190.10">
    <property type="entry name" value="Periplasmic binding protein-like II"/>
    <property type="match status" value="2"/>
</dbReference>
<keyword evidence="3" id="KW-1185">Reference proteome</keyword>
<evidence type="ECO:0000256" key="1">
    <source>
        <dbReference type="ARBA" id="ARBA00022729"/>
    </source>
</evidence>
<dbReference type="AlphaFoldDB" id="A0AAN7V2D0"/>
<comment type="caution">
    <text evidence="2">The sequence shown here is derived from an EMBL/GenBank/DDBJ whole genome shotgun (WGS) entry which is preliminary data.</text>
</comment>
<dbReference type="EMBL" id="JAWHQM010000106">
    <property type="protein sequence ID" value="KAK5637291.1"/>
    <property type="molecule type" value="Genomic_DNA"/>
</dbReference>
<evidence type="ECO:0000313" key="2">
    <source>
        <dbReference type="EMBL" id="KAK5637291.1"/>
    </source>
</evidence>